<dbReference type="Proteomes" id="UP000291117">
    <property type="component" value="Unassembled WGS sequence"/>
</dbReference>
<dbReference type="OrthoDB" id="1099963at2"/>
<dbReference type="InterPro" id="IPR032508">
    <property type="entry name" value="FecR_C"/>
</dbReference>
<accession>A0A4R0NI30</accession>
<feature type="domain" description="Protein FecR C-terminal" evidence="3">
    <location>
        <begin position="326"/>
        <end position="394"/>
    </location>
</feature>
<proteinExistence type="predicted"/>
<dbReference type="RefSeq" id="WP_131607437.1">
    <property type="nucleotide sequence ID" value="NZ_SJSM01000002.1"/>
</dbReference>
<keyword evidence="1" id="KW-1133">Transmembrane helix</keyword>
<evidence type="ECO:0000259" key="3">
    <source>
        <dbReference type="Pfam" id="PF16344"/>
    </source>
</evidence>
<feature type="transmembrane region" description="Helical" evidence="1">
    <location>
        <begin position="89"/>
        <end position="110"/>
    </location>
</feature>
<dbReference type="InterPro" id="IPR012373">
    <property type="entry name" value="Ferrdict_sens_TM"/>
</dbReference>
<feature type="domain" description="FecR protein" evidence="2">
    <location>
        <begin position="188"/>
        <end position="286"/>
    </location>
</feature>
<dbReference type="InterPro" id="IPR006860">
    <property type="entry name" value="FecR"/>
</dbReference>
<dbReference type="Gene3D" id="2.60.120.1440">
    <property type="match status" value="1"/>
</dbReference>
<sequence length="396" mass="44695">MLEEEFHISNLIVKHLQSRLAPEEQDELEKWISATESNKLLFNEILDAQKVSKDLKEFNSQDETAIWNKALFKMQQERRKRLQFKMFPNYKFIAAALILITISVALYFSLSNSKKRGEKNVAFVNNFYPGKKAATLTLANGNKINLSDVINGKLAEESGVNVSKTADGKVLYTVTSEEQSNVNSYNMISTGQGQEYQIVLPDGTNVWLNAASSIKFPTSFSKLGSRKIELVGEAYFEVHKDEAKPFIVLSKLSDKYQEIKVLGTHFNINGYENEDAIKTTLLEGSVLVKVGGITKTLKPGQQSAVSTDIKVYDVNTETAVDWKAGYFYLADENIQLIMRKIARWYDVEVVYKGKIPEVNFGGKISKAKNLYEVLKVLETTGSIHFKIDGRRIIVMK</sequence>
<evidence type="ECO:0000256" key="1">
    <source>
        <dbReference type="SAM" id="Phobius"/>
    </source>
</evidence>
<gene>
    <name evidence="4" type="ORF">EZ444_03995</name>
</gene>
<protein>
    <submittedName>
        <fullName evidence="4">FecR family protein</fullName>
    </submittedName>
</protein>
<keyword evidence="5" id="KW-1185">Reference proteome</keyword>
<dbReference type="GO" id="GO:0016989">
    <property type="term" value="F:sigma factor antagonist activity"/>
    <property type="evidence" value="ECO:0007669"/>
    <property type="project" value="TreeGrafter"/>
</dbReference>
<dbReference type="PANTHER" id="PTHR30273:SF2">
    <property type="entry name" value="PROTEIN FECR"/>
    <property type="match status" value="1"/>
</dbReference>
<reference evidence="4 5" key="1">
    <citation type="submission" date="2019-02" db="EMBL/GenBank/DDBJ databases">
        <title>Pedobacter sp. RP-3-8 sp. nov., isolated from Arctic soil.</title>
        <authorList>
            <person name="Dahal R.H."/>
        </authorList>
    </citation>
    <scope>NUCLEOTIDE SEQUENCE [LARGE SCALE GENOMIC DNA]</scope>
    <source>
        <strain evidence="4 5">RP-3-8</strain>
    </source>
</reference>
<organism evidence="4 5">
    <name type="scientific">Pedobacter hiemivivus</name>
    <dbReference type="NCBI Taxonomy" id="2530454"/>
    <lineage>
        <taxon>Bacteria</taxon>
        <taxon>Pseudomonadati</taxon>
        <taxon>Bacteroidota</taxon>
        <taxon>Sphingobacteriia</taxon>
        <taxon>Sphingobacteriales</taxon>
        <taxon>Sphingobacteriaceae</taxon>
        <taxon>Pedobacter</taxon>
    </lineage>
</organism>
<dbReference type="AlphaFoldDB" id="A0A4R0NI30"/>
<keyword evidence="1" id="KW-0472">Membrane</keyword>
<evidence type="ECO:0000313" key="5">
    <source>
        <dbReference type="Proteomes" id="UP000291117"/>
    </source>
</evidence>
<comment type="caution">
    <text evidence="4">The sequence shown here is derived from an EMBL/GenBank/DDBJ whole genome shotgun (WGS) entry which is preliminary data.</text>
</comment>
<dbReference type="Pfam" id="PF16344">
    <property type="entry name" value="FecR_C"/>
    <property type="match status" value="1"/>
</dbReference>
<dbReference type="PANTHER" id="PTHR30273">
    <property type="entry name" value="PERIPLASMIC SIGNAL SENSOR AND SIGMA FACTOR ACTIVATOR FECR-RELATED"/>
    <property type="match status" value="1"/>
</dbReference>
<evidence type="ECO:0000259" key="2">
    <source>
        <dbReference type="Pfam" id="PF04773"/>
    </source>
</evidence>
<keyword evidence="1" id="KW-0812">Transmembrane</keyword>
<evidence type="ECO:0000313" key="4">
    <source>
        <dbReference type="EMBL" id="TCC98454.1"/>
    </source>
</evidence>
<dbReference type="Pfam" id="PF04773">
    <property type="entry name" value="FecR"/>
    <property type="match status" value="1"/>
</dbReference>
<name>A0A4R0NI30_9SPHI</name>
<dbReference type="Gene3D" id="3.55.50.30">
    <property type="match status" value="1"/>
</dbReference>
<dbReference type="EMBL" id="SJSM01000002">
    <property type="protein sequence ID" value="TCC98454.1"/>
    <property type="molecule type" value="Genomic_DNA"/>
</dbReference>